<dbReference type="GO" id="GO:0009977">
    <property type="term" value="F:proton motive force dependent protein transmembrane transporter activity"/>
    <property type="evidence" value="ECO:0007669"/>
    <property type="project" value="TreeGrafter"/>
</dbReference>
<feature type="transmembrane region" description="Helical" evidence="5">
    <location>
        <begin position="160"/>
        <end position="183"/>
    </location>
</feature>
<feature type="transmembrane region" description="Helical" evidence="5">
    <location>
        <begin position="219"/>
        <end position="236"/>
    </location>
</feature>
<evidence type="ECO:0000313" key="7">
    <source>
        <dbReference type="Proteomes" id="UP000243688"/>
    </source>
</evidence>
<name>A0A2A6DYK9_9BACL</name>
<protein>
    <recommendedName>
        <fullName evidence="5">Sec-independent protein translocase protein TatC</fullName>
    </recommendedName>
</protein>
<evidence type="ECO:0000256" key="5">
    <source>
        <dbReference type="HAMAP-Rule" id="MF_00902"/>
    </source>
</evidence>
<dbReference type="InterPro" id="IPR019820">
    <property type="entry name" value="Sec-indep_translocase_CS"/>
</dbReference>
<proteinExistence type="inferred from homology"/>
<evidence type="ECO:0000256" key="1">
    <source>
        <dbReference type="ARBA" id="ARBA00004141"/>
    </source>
</evidence>
<comment type="similarity">
    <text evidence="5">Belongs to the TatC family.</text>
</comment>
<reference evidence="6 7" key="1">
    <citation type="submission" date="2016-12" db="EMBL/GenBank/DDBJ databases">
        <title>Candidatus Reconcilibacillus cellulovorans genome.</title>
        <authorList>
            <person name="Kolinko S."/>
            <person name="Wu Y.-W."/>
            <person name="Tachea F."/>
            <person name="Denzel E."/>
            <person name="Hiras J."/>
            <person name="Baecker N."/>
            <person name="Chan L.J."/>
            <person name="Eichorst S.A."/>
            <person name="Frey D."/>
            <person name="Adams P.D."/>
            <person name="Pray T."/>
            <person name="Tanjore D."/>
            <person name="Petzold C.J."/>
            <person name="Gladden J.M."/>
            <person name="Simmons B.A."/>
            <person name="Singer S.W."/>
        </authorList>
    </citation>
    <scope>NUCLEOTIDE SEQUENCE [LARGE SCALE GENOMIC DNA]</scope>
    <source>
        <strain evidence="6">JTherm</strain>
    </source>
</reference>
<keyword evidence="5" id="KW-0811">Translocation</keyword>
<dbReference type="InterPro" id="IPR002033">
    <property type="entry name" value="TatC"/>
</dbReference>
<feature type="transmembrane region" description="Helical" evidence="5">
    <location>
        <begin position="195"/>
        <end position="213"/>
    </location>
</feature>
<dbReference type="AlphaFoldDB" id="A0A2A6DYK9"/>
<dbReference type="PROSITE" id="PS01218">
    <property type="entry name" value="TATC"/>
    <property type="match status" value="1"/>
</dbReference>
<dbReference type="PRINTS" id="PR01840">
    <property type="entry name" value="TATCFAMILY"/>
</dbReference>
<keyword evidence="4 5" id="KW-0472">Membrane</keyword>
<dbReference type="Proteomes" id="UP000243688">
    <property type="component" value="Unassembled WGS sequence"/>
</dbReference>
<comment type="subcellular location">
    <subcellularLocation>
        <location evidence="5">Cell membrane</location>
        <topology evidence="5">Multi-pass membrane protein</topology>
    </subcellularLocation>
    <subcellularLocation>
        <location evidence="1">Membrane</location>
        <topology evidence="1">Multi-pass membrane protein</topology>
    </subcellularLocation>
</comment>
<keyword evidence="5" id="KW-0653">Protein transport</keyword>
<comment type="caution">
    <text evidence="6">The sequence shown here is derived from an EMBL/GenBank/DDBJ whole genome shotgun (WGS) entry which is preliminary data.</text>
</comment>
<organism evidence="6 7">
    <name type="scientific">Candidatus Reconcilbacillus cellulovorans</name>
    <dbReference type="NCBI Taxonomy" id="1906605"/>
    <lineage>
        <taxon>Bacteria</taxon>
        <taxon>Bacillati</taxon>
        <taxon>Bacillota</taxon>
        <taxon>Bacilli</taxon>
        <taxon>Bacillales</taxon>
        <taxon>Paenibacillaceae</taxon>
        <taxon>Candidatus Reconcilbacillus</taxon>
    </lineage>
</organism>
<keyword evidence="2 5" id="KW-0812">Transmembrane</keyword>
<dbReference type="NCBIfam" id="TIGR00945">
    <property type="entry name" value="tatC"/>
    <property type="match status" value="1"/>
</dbReference>
<keyword evidence="5" id="KW-1003">Cell membrane</keyword>
<evidence type="ECO:0000256" key="3">
    <source>
        <dbReference type="ARBA" id="ARBA00022989"/>
    </source>
</evidence>
<comment type="subunit">
    <text evidence="5">Forms a complex with TatA.</text>
</comment>
<dbReference type="GO" id="GO:0065002">
    <property type="term" value="P:intracellular protein transmembrane transport"/>
    <property type="evidence" value="ECO:0007669"/>
    <property type="project" value="TreeGrafter"/>
</dbReference>
<dbReference type="HAMAP" id="MF_00902">
    <property type="entry name" value="TatC"/>
    <property type="match status" value="1"/>
</dbReference>
<dbReference type="PANTHER" id="PTHR30371:SF0">
    <property type="entry name" value="SEC-INDEPENDENT PROTEIN TRANSLOCASE PROTEIN TATC, CHLOROPLASTIC-RELATED"/>
    <property type="match status" value="1"/>
</dbReference>
<evidence type="ECO:0000256" key="4">
    <source>
        <dbReference type="ARBA" id="ARBA00023136"/>
    </source>
</evidence>
<feature type="transmembrane region" description="Helical" evidence="5">
    <location>
        <begin position="70"/>
        <end position="97"/>
    </location>
</feature>
<feature type="transmembrane region" description="Helical" evidence="5">
    <location>
        <begin position="118"/>
        <end position="140"/>
    </location>
</feature>
<dbReference type="GO" id="GO:0033281">
    <property type="term" value="C:TAT protein transport complex"/>
    <property type="evidence" value="ECO:0007669"/>
    <property type="project" value="UniProtKB-UniRule"/>
</dbReference>
<dbReference type="EMBL" id="MOXJ01000026">
    <property type="protein sequence ID" value="PDO09844.1"/>
    <property type="molecule type" value="Genomic_DNA"/>
</dbReference>
<gene>
    <name evidence="5" type="primary">tatC</name>
    <name evidence="6" type="ORF">BLM47_10530</name>
</gene>
<dbReference type="PANTHER" id="PTHR30371">
    <property type="entry name" value="SEC-INDEPENDENT PROTEIN TRANSLOCASE PROTEIN TATC"/>
    <property type="match status" value="1"/>
</dbReference>
<dbReference type="Pfam" id="PF00902">
    <property type="entry name" value="TatC"/>
    <property type="match status" value="1"/>
</dbReference>
<keyword evidence="5" id="KW-0813">Transport</keyword>
<evidence type="ECO:0000313" key="6">
    <source>
        <dbReference type="EMBL" id="PDO09844.1"/>
    </source>
</evidence>
<evidence type="ECO:0000256" key="2">
    <source>
        <dbReference type="ARBA" id="ARBA00022692"/>
    </source>
</evidence>
<sequence length="252" mass="28548">MGGERSRADEPMPLVRHLEELRRRLLYCLAAFVVSTAAGLFVAGPVLRFLQRQPAVRGYEWVALSPWEPIRIYVAVAFTVGLAVSLPFTLWQLWLFVRPGLRETERQAAVRYVPSAAVLFLAGLAFAYYVVFPMAFYFATEVSRSLDLKEMYGISQYVSFLIGIVVPTALLFELPVVVMFLTRIRLVTPRRLRRFRRYAYLALVVVATTVTPPDMISDVLVAVPLVLLYEFSVALSDRVYRRMVAEADGTEA</sequence>
<accession>A0A2A6DYK9</accession>
<dbReference type="GO" id="GO:0043953">
    <property type="term" value="P:protein transport by the Tat complex"/>
    <property type="evidence" value="ECO:0007669"/>
    <property type="project" value="UniProtKB-UniRule"/>
</dbReference>
<keyword evidence="3 5" id="KW-1133">Transmembrane helix</keyword>
<feature type="transmembrane region" description="Helical" evidence="5">
    <location>
        <begin position="25"/>
        <end position="50"/>
    </location>
</feature>
<comment type="function">
    <text evidence="5">Part of the twin-arginine translocation (Tat) system that transports large folded proteins containing a characteristic twin-arginine motif in their signal peptide across membranes.</text>
</comment>